<keyword evidence="3" id="KW-1185">Reference proteome</keyword>
<evidence type="ECO:0000256" key="1">
    <source>
        <dbReference type="SAM" id="SignalP"/>
    </source>
</evidence>
<organism evidence="2 3">
    <name type="scientific">Roseateles oligotrophus</name>
    <dbReference type="NCBI Taxonomy" id="1769250"/>
    <lineage>
        <taxon>Bacteria</taxon>
        <taxon>Pseudomonadati</taxon>
        <taxon>Pseudomonadota</taxon>
        <taxon>Betaproteobacteria</taxon>
        <taxon>Burkholderiales</taxon>
        <taxon>Sphaerotilaceae</taxon>
        <taxon>Roseateles</taxon>
    </lineage>
</organism>
<evidence type="ECO:0000313" key="2">
    <source>
        <dbReference type="EMBL" id="MCV2368388.1"/>
    </source>
</evidence>
<evidence type="ECO:0000313" key="3">
    <source>
        <dbReference type="Proteomes" id="UP001209701"/>
    </source>
</evidence>
<reference evidence="2 3" key="1">
    <citation type="submission" date="2021-11" db="EMBL/GenBank/DDBJ databases">
        <authorList>
            <person name="Liang Q."/>
            <person name="Mou H."/>
            <person name="Liu Z."/>
        </authorList>
    </citation>
    <scope>NUCLEOTIDE SEQUENCE [LARGE SCALE GENOMIC DNA]</scope>
    <source>
        <strain evidence="2 3">CHU3</strain>
    </source>
</reference>
<proteinExistence type="predicted"/>
<gene>
    <name evidence="2" type="ORF">LNV07_09805</name>
</gene>
<protein>
    <submittedName>
        <fullName evidence="2">Uncharacterized protein</fullName>
    </submittedName>
</protein>
<dbReference type="EMBL" id="JAJIRN010000004">
    <property type="protein sequence ID" value="MCV2368388.1"/>
    <property type="molecule type" value="Genomic_DNA"/>
</dbReference>
<dbReference type="RefSeq" id="WP_263570990.1">
    <property type="nucleotide sequence ID" value="NZ_JAJIRN010000004.1"/>
</dbReference>
<comment type="caution">
    <text evidence="2">The sequence shown here is derived from an EMBL/GenBank/DDBJ whole genome shotgun (WGS) entry which is preliminary data.</text>
</comment>
<feature type="chain" id="PRO_5046861431" evidence="1">
    <location>
        <begin position="26"/>
        <end position="265"/>
    </location>
</feature>
<accession>A0ABT2YEB5</accession>
<name>A0ABT2YEB5_9BURK</name>
<dbReference type="Proteomes" id="UP001209701">
    <property type="component" value="Unassembled WGS sequence"/>
</dbReference>
<keyword evidence="1" id="KW-0732">Signal</keyword>
<feature type="signal peptide" evidence="1">
    <location>
        <begin position="1"/>
        <end position="25"/>
    </location>
</feature>
<sequence length="265" mass="27015">MKNINTLKTLMITAILLAAGGSAMAQATLDHNKALAGNSLPGDAPGYPITLSQPGHYVLKSNLQVPAGVHGIEITGKNVTLDLNGFSIMGTGDCSRNDGTKVVTCSGTVGSSIGVRVVADAATVRNGTVSGFDYGIDVVYLGNGTQGGVVLADLLLSRNVRAGLSSNAAKGPYLRASGLIATLNGENGLNVFNGLIERSQANNNGSIGFSLNSQVVSLLDSFAYGNRIAGVDKGVLRGVNLQFNGVNRTGSIQSMGGNMDGGTPF</sequence>